<dbReference type="AlphaFoldDB" id="A0AAU8JNM6"/>
<sequence>MKSSFIQTCLSLLLLAAIQPTCAAATVTVTPSNEASNLPLGGQGGWQDTQITKVGTINLSTTSQNGFTLTINGNSLAKSDGKTPISIQITTVPHNASPPSAGFTPSPYTYQNNTANASEIRDLYIKYTPAPLQDPGNYTNTLNLTLTDNN</sequence>
<name>A0AAU8JNM6_9CYAN</name>
<dbReference type="EMBL" id="CP159837">
    <property type="protein sequence ID" value="XCM39784.1"/>
    <property type="molecule type" value="Genomic_DNA"/>
</dbReference>
<dbReference type="EMBL" id="CP159837">
    <property type="protein sequence ID" value="XCM39776.1"/>
    <property type="molecule type" value="Genomic_DNA"/>
</dbReference>
<proteinExistence type="predicted"/>
<accession>A0AAU8JNM6</accession>
<organism evidence="2">
    <name type="scientific">Planktothricoides raciborskii GIHE-MW2</name>
    <dbReference type="NCBI Taxonomy" id="2792601"/>
    <lineage>
        <taxon>Bacteria</taxon>
        <taxon>Bacillati</taxon>
        <taxon>Cyanobacteriota</taxon>
        <taxon>Cyanophyceae</taxon>
        <taxon>Oscillatoriophycideae</taxon>
        <taxon>Oscillatoriales</taxon>
        <taxon>Oscillatoriaceae</taxon>
        <taxon>Planktothricoides</taxon>
    </lineage>
</organism>
<evidence type="ECO:0000313" key="3">
    <source>
        <dbReference type="EMBL" id="XCM39780.1"/>
    </source>
</evidence>
<keyword evidence="1" id="KW-0732">Signal</keyword>
<dbReference type="EMBL" id="CP159837">
    <property type="protein sequence ID" value="XCM39780.1"/>
    <property type="molecule type" value="Genomic_DNA"/>
</dbReference>
<evidence type="ECO:0000313" key="4">
    <source>
        <dbReference type="EMBL" id="XCM39784.1"/>
    </source>
</evidence>
<gene>
    <name evidence="2" type="ORF">ABWT76_002730</name>
    <name evidence="3" type="ORF">ABWT76_002734</name>
    <name evidence="4" type="ORF">ABWT76_002738</name>
</gene>
<reference evidence="2" key="1">
    <citation type="submission" date="2024-07" db="EMBL/GenBank/DDBJ databases">
        <authorList>
            <person name="Kim Y.J."/>
            <person name="Jeong J.Y."/>
        </authorList>
    </citation>
    <scope>NUCLEOTIDE SEQUENCE</scope>
    <source>
        <strain evidence="2">GIHE-MW2</strain>
    </source>
</reference>
<evidence type="ECO:0000313" key="2">
    <source>
        <dbReference type="EMBL" id="XCM39776.1"/>
    </source>
</evidence>
<feature type="signal peptide" evidence="1">
    <location>
        <begin position="1"/>
        <end position="23"/>
    </location>
</feature>
<dbReference type="RefSeq" id="WP_054470470.1">
    <property type="nucleotide sequence ID" value="NZ_CP159837.1"/>
</dbReference>
<evidence type="ECO:0000256" key="1">
    <source>
        <dbReference type="SAM" id="SignalP"/>
    </source>
</evidence>
<feature type="chain" id="PRO_5043289275" evidence="1">
    <location>
        <begin position="24"/>
        <end position="150"/>
    </location>
</feature>
<protein>
    <submittedName>
        <fullName evidence="2">Uncharacterized protein</fullName>
    </submittedName>
</protein>